<evidence type="ECO:0000256" key="3">
    <source>
        <dbReference type="ARBA" id="ARBA00022617"/>
    </source>
</evidence>
<dbReference type="GO" id="GO:0005506">
    <property type="term" value="F:iron ion binding"/>
    <property type="evidence" value="ECO:0007669"/>
    <property type="project" value="InterPro"/>
</dbReference>
<proteinExistence type="inferred from homology"/>
<feature type="non-terminal residue" evidence="8">
    <location>
        <position position="1"/>
    </location>
</feature>
<dbReference type="InParanoid" id="C7Z8Q7"/>
<evidence type="ECO:0000256" key="5">
    <source>
        <dbReference type="ARBA" id="ARBA00023004"/>
    </source>
</evidence>
<dbReference type="eggNOG" id="KOG0159">
    <property type="taxonomic scope" value="Eukaryota"/>
</dbReference>
<evidence type="ECO:0000313" key="8">
    <source>
        <dbReference type="EMBL" id="EEU39409.1"/>
    </source>
</evidence>
<dbReference type="InterPro" id="IPR000073">
    <property type="entry name" value="AB_hydrolase_1"/>
</dbReference>
<dbReference type="Pfam" id="PF00067">
    <property type="entry name" value="p450"/>
    <property type="match status" value="1"/>
</dbReference>
<dbReference type="KEGG" id="nhe:NECHADRAFT_43420"/>
<name>C7Z8Q7_FUSV7</name>
<dbReference type="RefSeq" id="XP_003045122.1">
    <property type="nucleotide sequence ID" value="XM_003045076.1"/>
</dbReference>
<keyword evidence="9" id="KW-1185">Reference proteome</keyword>
<dbReference type="eggNOG" id="KOG1454">
    <property type="taxonomic scope" value="Eukaryota"/>
</dbReference>
<evidence type="ECO:0000256" key="2">
    <source>
        <dbReference type="ARBA" id="ARBA00010617"/>
    </source>
</evidence>
<dbReference type="Gene3D" id="1.10.630.10">
    <property type="entry name" value="Cytochrome P450"/>
    <property type="match status" value="1"/>
</dbReference>
<dbReference type="PRINTS" id="PR00412">
    <property type="entry name" value="EPOXHYDRLASE"/>
</dbReference>
<evidence type="ECO:0000313" key="9">
    <source>
        <dbReference type="Proteomes" id="UP000005206"/>
    </source>
</evidence>
<evidence type="ECO:0000259" key="7">
    <source>
        <dbReference type="Pfam" id="PF00561"/>
    </source>
</evidence>
<dbReference type="Gene3D" id="3.40.50.1820">
    <property type="entry name" value="alpha/beta hydrolase"/>
    <property type="match status" value="1"/>
</dbReference>
<evidence type="ECO:0000256" key="4">
    <source>
        <dbReference type="ARBA" id="ARBA00022723"/>
    </source>
</evidence>
<keyword evidence="6" id="KW-0560">Oxidoreductase</keyword>
<keyword evidence="6" id="KW-0503">Monooxygenase</keyword>
<reference evidence="8 9" key="1">
    <citation type="journal article" date="2009" name="PLoS Genet.">
        <title>The genome of Nectria haematococca: contribution of supernumerary chromosomes to gene expansion.</title>
        <authorList>
            <person name="Coleman J.J."/>
            <person name="Rounsley S.D."/>
            <person name="Rodriguez-Carres M."/>
            <person name="Kuo A."/>
            <person name="Wasmann C.C."/>
            <person name="Grimwood J."/>
            <person name="Schmutz J."/>
            <person name="Taga M."/>
            <person name="White G.J."/>
            <person name="Zhou S."/>
            <person name="Schwartz D.C."/>
            <person name="Freitag M."/>
            <person name="Ma L.J."/>
            <person name="Danchin E.G."/>
            <person name="Henrissat B."/>
            <person name="Coutinho P.M."/>
            <person name="Nelson D.R."/>
            <person name="Straney D."/>
            <person name="Napoli C.A."/>
            <person name="Barker B.M."/>
            <person name="Gribskov M."/>
            <person name="Rep M."/>
            <person name="Kroken S."/>
            <person name="Molnar I."/>
            <person name="Rensing C."/>
            <person name="Kennell J.C."/>
            <person name="Zamora J."/>
            <person name="Farman M.L."/>
            <person name="Selker E.U."/>
            <person name="Salamov A."/>
            <person name="Shapiro H."/>
            <person name="Pangilinan J."/>
            <person name="Lindquist E."/>
            <person name="Lamers C."/>
            <person name="Grigoriev I.V."/>
            <person name="Geiser D.M."/>
            <person name="Covert S.F."/>
            <person name="Temporini E."/>
            <person name="Vanetten H.D."/>
        </authorList>
    </citation>
    <scope>NUCLEOTIDE SEQUENCE [LARGE SCALE GENOMIC DNA]</scope>
    <source>
        <strain evidence="9">ATCC MYA-4622 / CBS 123669 / FGSC 9596 / NRRL 45880 / 77-13-4</strain>
    </source>
</reference>
<dbReference type="EMBL" id="GG698912">
    <property type="protein sequence ID" value="EEU39409.1"/>
    <property type="molecule type" value="Genomic_DNA"/>
</dbReference>
<dbReference type="STRING" id="660122.C7Z8Q7"/>
<dbReference type="InterPro" id="IPR036396">
    <property type="entry name" value="Cyt_P450_sf"/>
</dbReference>
<dbReference type="HOGENOM" id="CLU_001570_14_0_1"/>
<keyword evidence="3 6" id="KW-0349">Heme</keyword>
<dbReference type="GO" id="GO:0016705">
    <property type="term" value="F:oxidoreductase activity, acting on paired donors, with incorporation or reduction of molecular oxygen"/>
    <property type="evidence" value="ECO:0007669"/>
    <property type="project" value="InterPro"/>
</dbReference>
<sequence length="676" mass="75501">QMKCGSIPRRLFRPFTAVAVDMKSRTFTRRIIGPVYQTSNLIQYEAAIDDVIERAIAKLKSFKGAPVELNEWMHIIAVECLGSVVLSWSPGMLKNGTDWGSGSHAYHGWRRKSVFGLFPTIVKLEFLSKTVGRLFSSAWGVNFKTPKNFKPFFVDVGKRVSRRVNAAKRASPPKDTRQDLLTDLIRLHKVRPDFTDNYLRKMAVTNFGAGHETMASTLTSIMAVLGSLQDVQTQVSQEVLSMTDPSRYSTATRLPIMQALVKEVKRLYPVISMSLPRKVPNGGLHLHGFYFPPDTTAGCNPVALHRNQDVFGPDSHLFNIARWLNADPDTARNMERVSLSWGGGSRSCPGRHLAELVVFKVVPALVKEFRIEAVLPPEDDGRSYFLSMLTGHLIMVQPIVTENALIRGSRIAYGVYGTGTPVVLLHGTPSSSLIWRDVVPKLVEKGFKVHVFDLLGFGLSERPWDSAVDTSMTGQVPILEGLLSLWGLDKTHVIAHDIGGGIAQRLAVFSPERVLSLTLIDVVCFDSYPSKRTKQQMQNGLESLIKASDNDHRAHFREWLLSAVKNPAKLEQSSLDSYLEYISGPIGQPSLFEHQVRHYDPKHTLEVTPRLGELEKLPVQLIWGADDAWQVVDWAHKLQEAIPGSELNIVEDAGHFSPEDQPERISELLVSFLNKH</sequence>
<dbReference type="InterPro" id="IPR000639">
    <property type="entry name" value="Epox_hydrolase-like"/>
</dbReference>
<feature type="non-terminal residue" evidence="8">
    <location>
        <position position="676"/>
    </location>
</feature>
<feature type="domain" description="AB hydrolase-1" evidence="7">
    <location>
        <begin position="421"/>
        <end position="660"/>
    </location>
</feature>
<comment type="cofactor">
    <cofactor evidence="1">
        <name>heme</name>
        <dbReference type="ChEBI" id="CHEBI:30413"/>
    </cofactor>
</comment>
<dbReference type="InterPro" id="IPR017972">
    <property type="entry name" value="Cyt_P450_CS"/>
</dbReference>
<dbReference type="AlphaFoldDB" id="C7Z8Q7"/>
<gene>
    <name evidence="8" type="ORF">NECHADRAFT_43420</name>
</gene>
<keyword evidence="4 6" id="KW-0479">Metal-binding</keyword>
<dbReference type="GO" id="GO:0020037">
    <property type="term" value="F:heme binding"/>
    <property type="evidence" value="ECO:0007669"/>
    <property type="project" value="InterPro"/>
</dbReference>
<protein>
    <recommendedName>
        <fullName evidence="7">AB hydrolase-1 domain-containing protein</fullName>
    </recommendedName>
</protein>
<dbReference type="OMA" id="NIWHAYH"/>
<dbReference type="VEuPathDB" id="FungiDB:NECHADRAFT_43420"/>
<dbReference type="PROSITE" id="PS00086">
    <property type="entry name" value="CYTOCHROME_P450"/>
    <property type="match status" value="1"/>
</dbReference>
<dbReference type="GeneID" id="9673617"/>
<dbReference type="PRINTS" id="PR00111">
    <property type="entry name" value="ABHYDROLASE"/>
</dbReference>
<dbReference type="InterPro" id="IPR001128">
    <property type="entry name" value="Cyt_P450"/>
</dbReference>
<dbReference type="OrthoDB" id="3934656at2759"/>
<dbReference type="GO" id="GO:0004497">
    <property type="term" value="F:monooxygenase activity"/>
    <property type="evidence" value="ECO:0007669"/>
    <property type="project" value="UniProtKB-KW"/>
</dbReference>
<dbReference type="Pfam" id="PF00561">
    <property type="entry name" value="Abhydrolase_1"/>
    <property type="match status" value="1"/>
</dbReference>
<dbReference type="InterPro" id="IPR029058">
    <property type="entry name" value="AB_hydrolase_fold"/>
</dbReference>
<keyword evidence="5 6" id="KW-0408">Iron</keyword>
<organism evidence="8 9">
    <name type="scientific">Fusarium vanettenii (strain ATCC MYA-4622 / CBS 123669 / FGSC 9596 / NRRL 45880 / 77-13-4)</name>
    <name type="common">Fusarium solani subsp. pisi</name>
    <dbReference type="NCBI Taxonomy" id="660122"/>
    <lineage>
        <taxon>Eukaryota</taxon>
        <taxon>Fungi</taxon>
        <taxon>Dikarya</taxon>
        <taxon>Ascomycota</taxon>
        <taxon>Pezizomycotina</taxon>
        <taxon>Sordariomycetes</taxon>
        <taxon>Hypocreomycetidae</taxon>
        <taxon>Hypocreales</taxon>
        <taxon>Nectriaceae</taxon>
        <taxon>Fusarium</taxon>
        <taxon>Fusarium solani species complex</taxon>
        <taxon>Fusarium vanettenii</taxon>
    </lineage>
</organism>
<evidence type="ECO:0000256" key="6">
    <source>
        <dbReference type="RuleBase" id="RU000461"/>
    </source>
</evidence>
<dbReference type="PANTHER" id="PTHR24305:SF232">
    <property type="entry name" value="P450, PUTATIVE (EUROFUNG)-RELATED"/>
    <property type="match status" value="1"/>
</dbReference>
<dbReference type="SUPFAM" id="SSF48264">
    <property type="entry name" value="Cytochrome P450"/>
    <property type="match status" value="1"/>
</dbReference>
<comment type="similarity">
    <text evidence="2 6">Belongs to the cytochrome P450 family.</text>
</comment>
<dbReference type="PANTHER" id="PTHR24305">
    <property type="entry name" value="CYTOCHROME P450"/>
    <property type="match status" value="1"/>
</dbReference>
<dbReference type="InterPro" id="IPR050121">
    <property type="entry name" value="Cytochrome_P450_monoxygenase"/>
</dbReference>
<accession>C7Z8Q7</accession>
<dbReference type="ESTHER" id="nech7-c7z8q7">
    <property type="family name" value="Epoxide_hydrolase"/>
</dbReference>
<dbReference type="SUPFAM" id="SSF53474">
    <property type="entry name" value="alpha/beta-Hydrolases"/>
    <property type="match status" value="1"/>
</dbReference>
<evidence type="ECO:0000256" key="1">
    <source>
        <dbReference type="ARBA" id="ARBA00001971"/>
    </source>
</evidence>
<dbReference type="Proteomes" id="UP000005206">
    <property type="component" value="Chromosome 6"/>
</dbReference>